<feature type="region of interest" description="Disordered" evidence="1">
    <location>
        <begin position="1"/>
        <end position="46"/>
    </location>
</feature>
<evidence type="ECO:0000256" key="1">
    <source>
        <dbReference type="SAM" id="MobiDB-lite"/>
    </source>
</evidence>
<organism evidence="3 4">
    <name type="scientific">Aspergillus eucalypticola (strain CBS 122712 / IBT 29274)</name>
    <dbReference type="NCBI Taxonomy" id="1448314"/>
    <lineage>
        <taxon>Eukaryota</taxon>
        <taxon>Fungi</taxon>
        <taxon>Dikarya</taxon>
        <taxon>Ascomycota</taxon>
        <taxon>Pezizomycotina</taxon>
        <taxon>Eurotiomycetes</taxon>
        <taxon>Eurotiomycetidae</taxon>
        <taxon>Eurotiales</taxon>
        <taxon>Aspergillaceae</taxon>
        <taxon>Aspergillus</taxon>
        <taxon>Aspergillus subgen. Circumdati</taxon>
    </lineage>
</organism>
<keyword evidence="4" id="KW-1185">Reference proteome</keyword>
<keyword evidence="2" id="KW-0812">Transmembrane</keyword>
<dbReference type="EMBL" id="MSFU01000004">
    <property type="protein sequence ID" value="PWY81290.1"/>
    <property type="molecule type" value="Genomic_DNA"/>
</dbReference>
<keyword evidence="2" id="KW-0472">Membrane</keyword>
<name>A0A317WB00_ASPEC</name>
<feature type="transmembrane region" description="Helical" evidence="2">
    <location>
        <begin position="53"/>
        <end position="74"/>
    </location>
</feature>
<evidence type="ECO:0000256" key="2">
    <source>
        <dbReference type="SAM" id="Phobius"/>
    </source>
</evidence>
<dbReference type="RefSeq" id="XP_025391713.1">
    <property type="nucleotide sequence ID" value="XM_025526419.1"/>
</dbReference>
<sequence length="80" mass="9042">MPCACFRPGSPRRSDGGSIWGRSTLPLARRTETGSTRPRSPWAGAGARRDLPFFLLLFTCEYSFVAFSFLFFWFGLNETI</sequence>
<evidence type="ECO:0000313" key="3">
    <source>
        <dbReference type="EMBL" id="PWY81290.1"/>
    </source>
</evidence>
<comment type="caution">
    <text evidence="3">The sequence shown here is derived from an EMBL/GenBank/DDBJ whole genome shotgun (WGS) entry which is preliminary data.</text>
</comment>
<dbReference type="Proteomes" id="UP000246171">
    <property type="component" value="Unassembled WGS sequence"/>
</dbReference>
<gene>
    <name evidence="3" type="ORF">BO83DRAFT_173724</name>
</gene>
<protein>
    <submittedName>
        <fullName evidence="3">Uncharacterized protein</fullName>
    </submittedName>
</protein>
<dbReference type="AlphaFoldDB" id="A0A317WB00"/>
<reference evidence="3" key="1">
    <citation type="submission" date="2016-12" db="EMBL/GenBank/DDBJ databases">
        <title>The genomes of Aspergillus section Nigri reveals drivers in fungal speciation.</title>
        <authorList>
            <consortium name="DOE Joint Genome Institute"/>
            <person name="Vesth T.C."/>
            <person name="Nybo J."/>
            <person name="Theobald S."/>
            <person name="Brandl J."/>
            <person name="Frisvad J.C."/>
            <person name="Nielsen K.F."/>
            <person name="Lyhne E.K."/>
            <person name="Kogle M.E."/>
            <person name="Kuo A."/>
            <person name="Riley R."/>
            <person name="Clum A."/>
            <person name="Nolan M."/>
            <person name="Lipzen A."/>
            <person name="Salamov A."/>
            <person name="Henrissat B."/>
            <person name="Wiebenga A."/>
            <person name="De vries R.P."/>
            <person name="Grigoriev I.V."/>
            <person name="Mortensen U.H."/>
            <person name="Andersen M.R."/>
            <person name="Baker S.E."/>
        </authorList>
    </citation>
    <scope>NUCLEOTIDE SEQUENCE</scope>
    <source>
        <strain evidence="3">CBS 122712</strain>
    </source>
</reference>
<proteinExistence type="predicted"/>
<keyword evidence="2" id="KW-1133">Transmembrane helix</keyword>
<accession>A0A317WB00</accession>
<dbReference type="VEuPathDB" id="FungiDB:BO83DRAFT_173724"/>
<evidence type="ECO:0000313" key="4">
    <source>
        <dbReference type="Proteomes" id="UP000246171"/>
    </source>
</evidence>
<dbReference type="GeneID" id="37048381"/>